<dbReference type="SUPFAM" id="SSF103473">
    <property type="entry name" value="MFS general substrate transporter"/>
    <property type="match status" value="1"/>
</dbReference>
<dbReference type="EMBL" id="JALPRX010000073">
    <property type="protein sequence ID" value="MCK8786085.1"/>
    <property type="molecule type" value="Genomic_DNA"/>
</dbReference>
<feature type="transmembrane region" description="Helical" evidence="5">
    <location>
        <begin position="413"/>
        <end position="433"/>
    </location>
</feature>
<dbReference type="InterPro" id="IPR005829">
    <property type="entry name" value="Sugar_transporter_CS"/>
</dbReference>
<keyword evidence="3 5" id="KW-1133">Transmembrane helix</keyword>
<dbReference type="InterPro" id="IPR036259">
    <property type="entry name" value="MFS_trans_sf"/>
</dbReference>
<evidence type="ECO:0000256" key="2">
    <source>
        <dbReference type="ARBA" id="ARBA00022692"/>
    </source>
</evidence>
<protein>
    <submittedName>
        <fullName evidence="7">MFS transporter</fullName>
    </submittedName>
</protein>
<feature type="domain" description="Major facilitator superfamily (MFS) profile" evidence="6">
    <location>
        <begin position="26"/>
        <end position="439"/>
    </location>
</feature>
<dbReference type="Pfam" id="PF07690">
    <property type="entry name" value="MFS_1"/>
    <property type="match status" value="1"/>
</dbReference>
<organism evidence="7 8">
    <name type="scientific">Roseomonas acroporae</name>
    <dbReference type="NCBI Taxonomy" id="2937791"/>
    <lineage>
        <taxon>Bacteria</taxon>
        <taxon>Pseudomonadati</taxon>
        <taxon>Pseudomonadota</taxon>
        <taxon>Alphaproteobacteria</taxon>
        <taxon>Acetobacterales</taxon>
        <taxon>Roseomonadaceae</taxon>
        <taxon>Roseomonas</taxon>
    </lineage>
</organism>
<gene>
    <name evidence="7" type="ORF">M0638_17040</name>
</gene>
<feature type="transmembrane region" description="Helical" evidence="5">
    <location>
        <begin position="180"/>
        <end position="200"/>
    </location>
</feature>
<comment type="caution">
    <text evidence="7">The sequence shown here is derived from an EMBL/GenBank/DDBJ whole genome shotgun (WGS) entry which is preliminary data.</text>
</comment>
<evidence type="ECO:0000313" key="8">
    <source>
        <dbReference type="Proteomes" id="UP001139516"/>
    </source>
</evidence>
<evidence type="ECO:0000259" key="6">
    <source>
        <dbReference type="PROSITE" id="PS50850"/>
    </source>
</evidence>
<dbReference type="InterPro" id="IPR011701">
    <property type="entry name" value="MFS"/>
</dbReference>
<sequence length="453" mass="47374">MSAETRSLDVGEVIDGEPMSRFQMMTVALCGFVVVLDGFDTQAIGLVAPAIAETFGAPLSSFGMVFSAGLFGLMLGALTLGPIADRVGRRWTVIVATLVFGLFTVLTPSASSLDELALFRFLTGLGLGGAMPNLVALATEYTPKRLQAMIVAWMFAGIPIGAVCGGLVSAALLPTLGWQAVFHVGGILPLVTAVLLIARLPESARFLIVRGAAPERIATLMRRVAPGLRIGASDRFVSRVEAKRGMPVRHLFTEGRALGTILLWVPYFMNLLMIYFVVSWLPAVLRQAHFPLSAGVTAITLFSIGGALGCLATGHLLKTARVRPVVLAEFCAATVLIGTLAFMPPLLWLILAIATLLGFVVQGAQSGLNALVAAYYPTPIRSTGIGWALGIGRIGSIVAPLLGGLMLSLNWSLQGIFLAGTVPAMCAAVAVLAGSARRQDAAAAAAPALQRTV</sequence>
<dbReference type="PANTHER" id="PTHR23508:SF10">
    <property type="entry name" value="CARBOXYLIC ACID TRANSPORTER PROTEIN HOMOLOG"/>
    <property type="match status" value="1"/>
</dbReference>
<feature type="transmembrane region" description="Helical" evidence="5">
    <location>
        <begin position="27"/>
        <end position="52"/>
    </location>
</feature>
<feature type="transmembrane region" description="Helical" evidence="5">
    <location>
        <begin position="349"/>
        <end position="372"/>
    </location>
</feature>
<dbReference type="PROSITE" id="PS50850">
    <property type="entry name" value="MFS"/>
    <property type="match status" value="1"/>
</dbReference>
<dbReference type="PROSITE" id="PS00216">
    <property type="entry name" value="SUGAR_TRANSPORT_1"/>
    <property type="match status" value="1"/>
</dbReference>
<feature type="transmembrane region" description="Helical" evidence="5">
    <location>
        <begin position="64"/>
        <end position="84"/>
    </location>
</feature>
<evidence type="ECO:0000256" key="4">
    <source>
        <dbReference type="ARBA" id="ARBA00023136"/>
    </source>
</evidence>
<dbReference type="AlphaFoldDB" id="A0A9X1YAG2"/>
<name>A0A9X1YAG2_9PROT</name>
<dbReference type="Proteomes" id="UP001139516">
    <property type="component" value="Unassembled WGS sequence"/>
</dbReference>
<dbReference type="RefSeq" id="WP_248668201.1">
    <property type="nucleotide sequence ID" value="NZ_JALPRX010000073.1"/>
</dbReference>
<evidence type="ECO:0000256" key="1">
    <source>
        <dbReference type="ARBA" id="ARBA00004141"/>
    </source>
</evidence>
<feature type="transmembrane region" description="Helical" evidence="5">
    <location>
        <begin position="91"/>
        <end position="111"/>
    </location>
</feature>
<keyword evidence="2 5" id="KW-0812">Transmembrane</keyword>
<feature type="transmembrane region" description="Helical" evidence="5">
    <location>
        <begin position="325"/>
        <end position="343"/>
    </location>
</feature>
<evidence type="ECO:0000256" key="3">
    <source>
        <dbReference type="ARBA" id="ARBA00022989"/>
    </source>
</evidence>
<dbReference type="CDD" id="cd17365">
    <property type="entry name" value="MFS_PcaK_like"/>
    <property type="match status" value="1"/>
</dbReference>
<feature type="transmembrane region" description="Helical" evidence="5">
    <location>
        <begin position="117"/>
        <end position="138"/>
    </location>
</feature>
<dbReference type="InterPro" id="IPR020846">
    <property type="entry name" value="MFS_dom"/>
</dbReference>
<dbReference type="PANTHER" id="PTHR23508">
    <property type="entry name" value="CARBOXYLIC ACID TRANSPORTER PROTEIN HOMOLOG"/>
    <property type="match status" value="1"/>
</dbReference>
<keyword evidence="8" id="KW-1185">Reference proteome</keyword>
<feature type="transmembrane region" description="Helical" evidence="5">
    <location>
        <begin position="290"/>
        <end position="313"/>
    </location>
</feature>
<dbReference type="Gene3D" id="1.20.1250.20">
    <property type="entry name" value="MFS general substrate transporter like domains"/>
    <property type="match status" value="1"/>
</dbReference>
<proteinExistence type="predicted"/>
<evidence type="ECO:0000313" key="7">
    <source>
        <dbReference type="EMBL" id="MCK8786085.1"/>
    </source>
</evidence>
<feature type="transmembrane region" description="Helical" evidence="5">
    <location>
        <begin position="257"/>
        <end position="278"/>
    </location>
</feature>
<reference evidence="7" key="1">
    <citation type="submission" date="2022-04" db="EMBL/GenBank/DDBJ databases">
        <title>Roseomonas acroporae sp. nov., isolated from coral Acropora digitifera.</title>
        <authorList>
            <person name="Sun H."/>
        </authorList>
    </citation>
    <scope>NUCLEOTIDE SEQUENCE</scope>
    <source>
        <strain evidence="7">NAR14</strain>
    </source>
</reference>
<feature type="transmembrane region" description="Helical" evidence="5">
    <location>
        <begin position="150"/>
        <end position="174"/>
    </location>
</feature>
<dbReference type="GO" id="GO:0046943">
    <property type="term" value="F:carboxylic acid transmembrane transporter activity"/>
    <property type="evidence" value="ECO:0007669"/>
    <property type="project" value="TreeGrafter"/>
</dbReference>
<evidence type="ECO:0000256" key="5">
    <source>
        <dbReference type="SAM" id="Phobius"/>
    </source>
</evidence>
<dbReference type="GO" id="GO:0005886">
    <property type="term" value="C:plasma membrane"/>
    <property type="evidence" value="ECO:0007669"/>
    <property type="project" value="TreeGrafter"/>
</dbReference>
<keyword evidence="4 5" id="KW-0472">Membrane</keyword>
<comment type="subcellular location">
    <subcellularLocation>
        <location evidence="1">Membrane</location>
        <topology evidence="1">Multi-pass membrane protein</topology>
    </subcellularLocation>
</comment>
<feature type="transmembrane region" description="Helical" evidence="5">
    <location>
        <begin position="384"/>
        <end position="407"/>
    </location>
</feature>
<accession>A0A9X1YAG2</accession>